<dbReference type="AlphaFoldDB" id="C6SGQ3"/>
<evidence type="ECO:0000313" key="1">
    <source>
        <dbReference type="EMBL" id="CBA04203.1"/>
    </source>
</evidence>
<reference evidence="1" key="1">
    <citation type="journal article" date="2008" name="Proc. Natl. Acad. Sci. U.S.A.">
        <title>Whole-genome comparison of disease and carriage strains provides insights into virulence evolution in Neisseria meningitidis.</title>
        <authorList>
            <person name="Schoen C."/>
            <person name="Blom J."/>
            <person name="Claus H."/>
            <person name="Schramm-Glueck A."/>
            <person name="Brandt P."/>
            <person name="Mueller T."/>
            <person name="Goesmann A."/>
            <person name="Joseph B."/>
            <person name="Konietzny S."/>
            <person name="Kurzai O."/>
            <person name="Schmitt C."/>
            <person name="Friedrich T."/>
            <person name="Linke B."/>
            <person name="Vogel U."/>
            <person name="Frosch M."/>
        </authorList>
    </citation>
    <scope>NUCLEOTIDE SEQUENCE</scope>
    <source>
        <strain evidence="1">Alpha275</strain>
    </source>
</reference>
<sequence>MPFDNGMKFETIRHIRYKSSKQNQPGALIMRTRYRPTYKQREDQTDKRTNQVNKQLRFTEIGAVRVASAEHPNKN</sequence>
<protein>
    <submittedName>
        <fullName evidence="1">Uncharacterized protein</fullName>
    </submittedName>
</protein>
<dbReference type="EMBL" id="AM889138">
    <property type="protein sequence ID" value="CBA04203.1"/>
    <property type="molecule type" value="Genomic_DNA"/>
</dbReference>
<name>C6SGQ3_NEIME</name>
<gene>
    <name evidence="1" type="ORF">NMW_0120</name>
</gene>
<organism evidence="1">
    <name type="scientific">Neisseria meningitidis alpha275</name>
    <dbReference type="NCBI Taxonomy" id="295996"/>
    <lineage>
        <taxon>Bacteria</taxon>
        <taxon>Pseudomonadati</taxon>
        <taxon>Pseudomonadota</taxon>
        <taxon>Betaproteobacteria</taxon>
        <taxon>Neisseriales</taxon>
        <taxon>Neisseriaceae</taxon>
        <taxon>Neisseria</taxon>
    </lineage>
</organism>
<proteinExistence type="predicted"/>
<accession>C6SGQ3</accession>